<evidence type="ECO:0000256" key="1">
    <source>
        <dbReference type="SAM" id="SignalP"/>
    </source>
</evidence>
<sequence>MKAMKNVIPVFTAAALIFSSATGTYAMTPDNVVDRETVYTLLHSDGTVKKTIVVDWLHMKGNGNVTVTDFGQLKNIRNISGLEKPVVQNRQIIWNAEEVKGERSIYYSGNTNQPLPVDVSINYYLNGKKVNASSLAGKSGSVKIEITLKNRLQQKKSISFAGFKGAKHQVEKELYTPILSLVSLNIPTEHFTDTKVGDAMTVMTGKTMNATWMVVPNPEETITLEMKGTDIELEPISITLIPKLPPVPEVPVKEQLEKLAEGVQQISSALDQLGDGANQLAAGNRQVKSGLNQLSEGIGQLNQVNQAHMGLVKQSIDTNRQLLTLAQNMAAKNSQDANLQALIQGLKGQQQMLAMLAEGGNLQGQPFPGLNKMEEGLKGSKGGVEQLGIAADQLEKGALNLKTGIEKLSGGTVEMKNGLITGLNKLYEGEAVLKQSKTAAEQYDTFLGKPKGAKGEVRFILKTDPIKSVQVQGTTEQKPNTNNKEESISFFEKIKKFFTNLF</sequence>
<reference evidence="2 3" key="1">
    <citation type="journal article" date="2012" name="Appl. Environ. Microbiol.">
        <title>Genome Sequence of Thermotolerant Bacillus methanolicus: Features and Regulation Related to Methylotrophy and Production of L-Lysine and L-Glutamate from Methanol.</title>
        <authorList>
            <person name="Heggeset T.M."/>
            <person name="Krog A."/>
            <person name="Balzer S."/>
            <person name="Wentzel A."/>
            <person name="Ellingsen T.E."/>
            <person name="Brautaset T."/>
        </authorList>
    </citation>
    <scope>NUCLEOTIDE SEQUENCE [LARGE SCALE GENOMIC DNA]</scope>
    <source>
        <strain evidence="2 3">PB1</strain>
    </source>
</reference>
<dbReference type="STRING" id="997296.PB1_07862"/>
<feature type="signal peptide" evidence="1">
    <location>
        <begin position="1"/>
        <end position="26"/>
    </location>
</feature>
<dbReference type="PATRIC" id="fig|997296.3.peg.1671"/>
<proteinExistence type="predicted"/>
<protein>
    <recommendedName>
        <fullName evidence="4">X-X-X-Leu-X-X-Gly heptad repeat-containing protein</fullName>
    </recommendedName>
</protein>
<gene>
    <name evidence="2" type="ORF">PB1_07862</name>
</gene>
<dbReference type="eggNOG" id="COG1511">
    <property type="taxonomic scope" value="Bacteria"/>
</dbReference>
<feature type="chain" id="PRO_5003670583" description="X-X-X-Leu-X-X-Gly heptad repeat-containing protein" evidence="1">
    <location>
        <begin position="27"/>
        <end position="502"/>
    </location>
</feature>
<dbReference type="NCBIfam" id="TIGR03057">
    <property type="entry name" value="xxxLxxG_by_4"/>
    <property type="match status" value="1"/>
</dbReference>
<dbReference type="EMBL" id="AFEU01000002">
    <property type="protein sequence ID" value="EIJ80260.1"/>
    <property type="molecule type" value="Genomic_DNA"/>
</dbReference>
<dbReference type="AlphaFoldDB" id="I3E189"/>
<dbReference type="InterPro" id="IPR023908">
    <property type="entry name" value="xxxLxxG_rpt"/>
</dbReference>
<dbReference type="RefSeq" id="WP_003351696.1">
    <property type="nucleotide sequence ID" value="NZ_AFEU01000002.1"/>
</dbReference>
<evidence type="ECO:0008006" key="4">
    <source>
        <dbReference type="Google" id="ProtNLM"/>
    </source>
</evidence>
<comment type="caution">
    <text evidence="2">The sequence shown here is derived from an EMBL/GenBank/DDBJ whole genome shotgun (WGS) entry which is preliminary data.</text>
</comment>
<organism evidence="2 3">
    <name type="scientific">Bacillus methanolicus PB1</name>
    <dbReference type="NCBI Taxonomy" id="997296"/>
    <lineage>
        <taxon>Bacteria</taxon>
        <taxon>Bacillati</taxon>
        <taxon>Bacillota</taxon>
        <taxon>Bacilli</taxon>
        <taxon>Bacillales</taxon>
        <taxon>Bacillaceae</taxon>
        <taxon>Bacillus</taxon>
    </lineage>
</organism>
<keyword evidence="1" id="KW-0732">Signal</keyword>
<accession>I3E189</accession>
<evidence type="ECO:0000313" key="2">
    <source>
        <dbReference type="EMBL" id="EIJ80260.1"/>
    </source>
</evidence>
<dbReference type="Proteomes" id="UP000010523">
    <property type="component" value="Unassembled WGS sequence"/>
</dbReference>
<evidence type="ECO:0000313" key="3">
    <source>
        <dbReference type="Proteomes" id="UP000010523"/>
    </source>
</evidence>
<keyword evidence="3" id="KW-1185">Reference proteome</keyword>
<name>I3E189_BACMT</name>